<feature type="domain" description="VOC" evidence="1">
    <location>
        <begin position="26"/>
        <end position="135"/>
    </location>
</feature>
<gene>
    <name evidence="2" type="ORF">METZ01_LOCUS479345</name>
</gene>
<dbReference type="Pfam" id="PF00903">
    <property type="entry name" value="Glyoxalase"/>
    <property type="match status" value="1"/>
</dbReference>
<dbReference type="InterPro" id="IPR029068">
    <property type="entry name" value="Glyas_Bleomycin-R_OHBP_Dase"/>
</dbReference>
<organism evidence="2">
    <name type="scientific">marine metagenome</name>
    <dbReference type="NCBI Taxonomy" id="408172"/>
    <lineage>
        <taxon>unclassified sequences</taxon>
        <taxon>metagenomes</taxon>
        <taxon>ecological metagenomes</taxon>
    </lineage>
</organism>
<accession>A0A383C2U1</accession>
<protein>
    <recommendedName>
        <fullName evidence="1">VOC domain-containing protein</fullName>
    </recommendedName>
</protein>
<dbReference type="Gene3D" id="3.10.180.10">
    <property type="entry name" value="2,3-Dihydroxybiphenyl 1,2-Dioxygenase, domain 1"/>
    <property type="match status" value="2"/>
</dbReference>
<evidence type="ECO:0000313" key="2">
    <source>
        <dbReference type="EMBL" id="SVE26491.1"/>
    </source>
</evidence>
<name>A0A383C2U1_9ZZZZ</name>
<evidence type="ECO:0000259" key="1">
    <source>
        <dbReference type="PROSITE" id="PS51819"/>
    </source>
</evidence>
<dbReference type="SUPFAM" id="SSF54593">
    <property type="entry name" value="Glyoxalase/Bleomycin resistance protein/Dihydroxybiphenyl dioxygenase"/>
    <property type="match status" value="1"/>
</dbReference>
<feature type="non-terminal residue" evidence="2">
    <location>
        <position position="203"/>
    </location>
</feature>
<dbReference type="AlphaFoldDB" id="A0A383C2U1"/>
<proteinExistence type="predicted"/>
<dbReference type="PROSITE" id="PS51819">
    <property type="entry name" value="VOC"/>
    <property type="match status" value="2"/>
</dbReference>
<dbReference type="InterPro" id="IPR037523">
    <property type="entry name" value="VOC_core"/>
</dbReference>
<sequence>MTGRLFALSAFLVALVGSPAIATATDYHHVHLVAPSRADAKEWYMTHMGCTDYGRPDACQIGSTYIIFFEREPTGPSVGSGVDHIGFSFEDLDAKMASFEAAGIKILNPVREISGLFKLAFIEDPWGTKIEVVEDHEWLGFHHIHLRSPDPAVALSWYWDMFGGERDQLKGRISGLRYGTVWLLIAQHEGELAPTEGRAFDHL</sequence>
<dbReference type="InterPro" id="IPR004360">
    <property type="entry name" value="Glyas_Fos-R_dOase_dom"/>
</dbReference>
<feature type="domain" description="VOC" evidence="1">
    <location>
        <begin position="140"/>
        <end position="203"/>
    </location>
</feature>
<reference evidence="2" key="1">
    <citation type="submission" date="2018-05" db="EMBL/GenBank/DDBJ databases">
        <authorList>
            <person name="Lanie J.A."/>
            <person name="Ng W.-L."/>
            <person name="Kazmierczak K.M."/>
            <person name="Andrzejewski T.M."/>
            <person name="Davidsen T.M."/>
            <person name="Wayne K.J."/>
            <person name="Tettelin H."/>
            <person name="Glass J.I."/>
            <person name="Rusch D."/>
            <person name="Podicherti R."/>
            <person name="Tsui H.-C.T."/>
            <person name="Winkler M.E."/>
        </authorList>
    </citation>
    <scope>NUCLEOTIDE SEQUENCE</scope>
</reference>
<dbReference type="EMBL" id="UINC01205352">
    <property type="protein sequence ID" value="SVE26491.1"/>
    <property type="molecule type" value="Genomic_DNA"/>
</dbReference>